<dbReference type="GeneID" id="49387467"/>
<dbReference type="AlphaFoldDB" id="A0A2K8PR13"/>
<accession>A0A2K8PR13</accession>
<evidence type="ECO:0000313" key="2">
    <source>
        <dbReference type="Proteomes" id="UP000231791"/>
    </source>
</evidence>
<dbReference type="EMBL" id="CP024985">
    <property type="protein sequence ID" value="ATZ28253.1"/>
    <property type="molecule type" value="Genomic_DNA"/>
</dbReference>
<reference evidence="1 2" key="1">
    <citation type="submission" date="2017-11" db="EMBL/GenBank/DDBJ databases">
        <title>Complete genome sequence of Streptomyces lavendulae subsp. lavendulae CCM 3239 (formerly 'Streptomyces aureofaciens CCM 3239'), the producer of the angucycline-type antibiotic auricin.</title>
        <authorList>
            <person name="Busche T."/>
            <person name="Novakova R."/>
            <person name="Al'Dilaimi A."/>
            <person name="Homerova D."/>
            <person name="Feckova L."/>
            <person name="Rezuchova B."/>
            <person name="Mingyar E."/>
            <person name="Csolleiova D."/>
            <person name="Bekeova C."/>
            <person name="Winkler A."/>
            <person name="Sevcikova B."/>
            <person name="Kalinowski J."/>
            <person name="Kormanec J."/>
            <person name="Ruckert C."/>
        </authorList>
    </citation>
    <scope>NUCLEOTIDE SEQUENCE [LARGE SCALE GENOMIC DNA]</scope>
    <source>
        <strain evidence="1 2">CCM 3239</strain>
    </source>
</reference>
<protein>
    <submittedName>
        <fullName evidence="1">Uncharacterized protein</fullName>
    </submittedName>
</protein>
<gene>
    <name evidence="1" type="ORF">SLAV_32405</name>
</gene>
<keyword evidence="2" id="KW-1185">Reference proteome</keyword>
<sequence length="87" mass="8513">MRPSARIPSILAGLVLAAGGALVVAPAASASVQQCQQYVVSHGKSSTADVAQACYQGAIGNQTSCVASLKAAGISTDVSNGACRAAH</sequence>
<proteinExistence type="predicted"/>
<organism evidence="1 2">
    <name type="scientific">Streptomyces lavendulae subsp. lavendulae</name>
    <dbReference type="NCBI Taxonomy" id="58340"/>
    <lineage>
        <taxon>Bacteria</taxon>
        <taxon>Bacillati</taxon>
        <taxon>Actinomycetota</taxon>
        <taxon>Actinomycetes</taxon>
        <taxon>Kitasatosporales</taxon>
        <taxon>Streptomycetaceae</taxon>
        <taxon>Streptomyces</taxon>
    </lineage>
</organism>
<dbReference type="RefSeq" id="WP_078950423.1">
    <property type="nucleotide sequence ID" value="NZ_CP024985.1"/>
</dbReference>
<dbReference type="Proteomes" id="UP000231791">
    <property type="component" value="Chromosome"/>
</dbReference>
<evidence type="ECO:0000313" key="1">
    <source>
        <dbReference type="EMBL" id="ATZ28253.1"/>
    </source>
</evidence>
<dbReference type="KEGG" id="slx:SLAV_32405"/>
<name>A0A2K8PR13_STRLA</name>
<dbReference type="OrthoDB" id="4319603at2"/>